<organism evidence="3">
    <name type="scientific">Hexamita inflata</name>
    <dbReference type="NCBI Taxonomy" id="28002"/>
    <lineage>
        <taxon>Eukaryota</taxon>
        <taxon>Metamonada</taxon>
        <taxon>Diplomonadida</taxon>
        <taxon>Hexamitidae</taxon>
        <taxon>Hexamitinae</taxon>
        <taxon>Hexamita</taxon>
    </lineage>
</organism>
<dbReference type="SUPFAM" id="SSF52058">
    <property type="entry name" value="L domain-like"/>
    <property type="match status" value="1"/>
</dbReference>
<dbReference type="EMBL" id="CAXDID020000294">
    <property type="protein sequence ID" value="CAL6072227.1"/>
    <property type="molecule type" value="Genomic_DNA"/>
</dbReference>
<reference evidence="5 7" key="2">
    <citation type="submission" date="2024-07" db="EMBL/GenBank/DDBJ databases">
        <authorList>
            <person name="Akdeniz Z."/>
        </authorList>
    </citation>
    <scope>NUCLEOTIDE SEQUENCE [LARGE SCALE GENOMIC DNA]</scope>
</reference>
<name>A0AA86PY15_9EUKA</name>
<comment type="caution">
    <text evidence="3">The sequence shown here is derived from an EMBL/GenBank/DDBJ whole genome shotgun (WGS) entry which is preliminary data.</text>
</comment>
<dbReference type="InterPro" id="IPR025875">
    <property type="entry name" value="Leu-rich_rpt_4"/>
</dbReference>
<dbReference type="Proteomes" id="UP001642409">
    <property type="component" value="Unassembled WGS sequence"/>
</dbReference>
<reference evidence="3" key="1">
    <citation type="submission" date="2023-06" db="EMBL/GenBank/DDBJ databases">
        <authorList>
            <person name="Kurt Z."/>
        </authorList>
    </citation>
    <scope>NUCLEOTIDE SEQUENCE</scope>
</reference>
<accession>A0AA86PY15</accession>
<evidence type="ECO:0000256" key="1">
    <source>
        <dbReference type="ARBA" id="ARBA00022614"/>
    </source>
</evidence>
<evidence type="ECO:0000313" key="5">
    <source>
        <dbReference type="EMBL" id="CAL6034989.1"/>
    </source>
</evidence>
<evidence type="ECO:0000313" key="7">
    <source>
        <dbReference type="Proteomes" id="UP001642409"/>
    </source>
</evidence>
<dbReference type="EMBL" id="CATOUU010000788">
    <property type="protein sequence ID" value="CAI9948465.1"/>
    <property type="molecule type" value="Genomic_DNA"/>
</dbReference>
<dbReference type="EMBL" id="CATOUU010000922">
    <property type="protein sequence ID" value="CAI9959685.1"/>
    <property type="molecule type" value="Genomic_DNA"/>
</dbReference>
<dbReference type="InterPro" id="IPR001611">
    <property type="entry name" value="Leu-rich_rpt"/>
</dbReference>
<keyword evidence="2" id="KW-0677">Repeat</keyword>
<evidence type="ECO:0000313" key="6">
    <source>
        <dbReference type="EMBL" id="CAL6072227.1"/>
    </source>
</evidence>
<dbReference type="PROSITE" id="PS51450">
    <property type="entry name" value="LRR"/>
    <property type="match status" value="2"/>
</dbReference>
<dbReference type="AlphaFoldDB" id="A0AA86PY15"/>
<proteinExistence type="predicted"/>
<evidence type="ECO:0000313" key="4">
    <source>
        <dbReference type="EMBL" id="CAI9959685.1"/>
    </source>
</evidence>
<dbReference type="PANTHER" id="PTHR46652:SF3">
    <property type="entry name" value="LEUCINE-RICH REPEAT-CONTAINING PROTEIN 9"/>
    <property type="match status" value="1"/>
</dbReference>
<gene>
    <name evidence="5" type="ORF">HINF_LOCUS35719</name>
    <name evidence="3" type="ORF">HINF_LOCUS36110</name>
    <name evidence="4" type="ORF">HINF_LOCUS47330</name>
    <name evidence="6" type="ORF">HINF_LOCUS55523</name>
</gene>
<dbReference type="InterPro" id="IPR032675">
    <property type="entry name" value="LRR_dom_sf"/>
</dbReference>
<dbReference type="Gene3D" id="3.80.10.10">
    <property type="entry name" value="Ribonuclease Inhibitor"/>
    <property type="match status" value="1"/>
</dbReference>
<sequence>MQNDYNQSMIQKYENSVYKERLGVFKDSQLTSLGFLDLLNVKSLYASECDNITFKHQSNIEQLHIQDSMVNLKHIHNLIRLKYLKVSEISISDFKPLKKLANIVILNLNKTHLKNLKYLSSLQTLTELYANQNEIADVQLIKSLKELKILNLSHNQLKDVANLKYLTKLEQLSLQFNEIIDISFVKHLPAIKQLQLQNNKIMSVQALEFANFNELNLKQNYIQNFNPICKHKKYIKESYNLADQNTPTNILIKIQMKLNAIHNAEDKTLQMKILQTIDIQTMKDRITKSIVKQYDQLKGCFKQLINALQSQYQHSQ</sequence>
<dbReference type="Pfam" id="PF12799">
    <property type="entry name" value="LRR_4"/>
    <property type="match status" value="2"/>
</dbReference>
<dbReference type="EMBL" id="CAXDID020000129">
    <property type="protein sequence ID" value="CAL6034989.1"/>
    <property type="molecule type" value="Genomic_DNA"/>
</dbReference>
<evidence type="ECO:0000256" key="2">
    <source>
        <dbReference type="ARBA" id="ARBA00022737"/>
    </source>
</evidence>
<keyword evidence="7" id="KW-1185">Reference proteome</keyword>
<evidence type="ECO:0000313" key="3">
    <source>
        <dbReference type="EMBL" id="CAI9948465.1"/>
    </source>
</evidence>
<protein>
    <submittedName>
        <fullName evidence="3">GA module-containing protein</fullName>
    </submittedName>
    <submittedName>
        <fullName evidence="5">GA_module-containing protein</fullName>
    </submittedName>
</protein>
<dbReference type="PANTHER" id="PTHR46652">
    <property type="entry name" value="LEUCINE-RICH REPEAT AND IQ DOMAIN-CONTAINING PROTEIN 1-RELATED"/>
    <property type="match status" value="1"/>
</dbReference>
<dbReference type="InterPro" id="IPR050836">
    <property type="entry name" value="SDS22/Internalin_LRR"/>
</dbReference>
<keyword evidence="1" id="KW-0433">Leucine-rich repeat</keyword>